<evidence type="ECO:0000256" key="6">
    <source>
        <dbReference type="ARBA" id="ARBA00023125"/>
    </source>
</evidence>
<dbReference type="Pfam" id="PF00589">
    <property type="entry name" value="Phage_integrase"/>
    <property type="match status" value="1"/>
</dbReference>
<evidence type="ECO:0000256" key="1">
    <source>
        <dbReference type="ARBA" id="ARBA00004496"/>
    </source>
</evidence>
<keyword evidence="5" id="KW-0229">DNA integration</keyword>
<comment type="caution">
    <text evidence="12">The sequence shown here is derived from an EMBL/GenBank/DDBJ whole genome shotgun (WGS) entry which is preliminary data.</text>
</comment>
<gene>
    <name evidence="12" type="ORF">HMPREF9448_01973</name>
</gene>
<dbReference type="Gene3D" id="1.10.150.130">
    <property type="match status" value="1"/>
</dbReference>
<evidence type="ECO:0000256" key="8">
    <source>
        <dbReference type="ARBA" id="ARBA00023306"/>
    </source>
</evidence>
<dbReference type="InterPro" id="IPR002104">
    <property type="entry name" value="Integrase_catalytic"/>
</dbReference>
<dbReference type="InterPro" id="IPR013762">
    <property type="entry name" value="Integrase-like_cat_sf"/>
</dbReference>
<dbReference type="STRING" id="742726.HMPREF9448_01973"/>
<dbReference type="Pfam" id="PF02899">
    <property type="entry name" value="Phage_int_SAM_1"/>
    <property type="match status" value="1"/>
</dbReference>
<dbReference type="PROSITE" id="PS51900">
    <property type="entry name" value="CB"/>
    <property type="match status" value="1"/>
</dbReference>
<evidence type="ECO:0000256" key="9">
    <source>
        <dbReference type="PROSITE-ProRule" id="PRU01248"/>
    </source>
</evidence>
<name>K0X6J5_9BACT</name>
<evidence type="ECO:0000256" key="5">
    <source>
        <dbReference type="ARBA" id="ARBA00022908"/>
    </source>
</evidence>
<dbReference type="PANTHER" id="PTHR30349:SF77">
    <property type="entry name" value="TYROSINE RECOMBINASE XERC"/>
    <property type="match status" value="1"/>
</dbReference>
<dbReference type="eggNOG" id="COG4974">
    <property type="taxonomic scope" value="Bacteria"/>
</dbReference>
<sequence length="293" mass="33740">MPIESFLEYIRYEKNLSTHTVLSYRNDLFQFKKFLETECDGIEMQKVTSDCIREWVALLSEGGMSARSICRKISSLRAFYRYLVVQSDIQESPVKNIPLPKVHKKMPVYLRQDSMNELLDDVSYGEGFEAVRNKLIIAMLYHTGMRRAELIGLRDTDVREGEIKVTGKRNKQRLIPYGEELSQMIAGYRQARKESCGDDCGFFFVRENGEPLYPQLVYRVVNGSLSKVCSLDKRSPHVLRHTFASAMLNNGATLNSVKELLGHHSLASTEVYTHITFEELKQSYNQAFPKRKS</sequence>
<keyword evidence="6 9" id="KW-0238">DNA-binding</keyword>
<keyword evidence="8" id="KW-0131">Cell cycle</keyword>
<dbReference type="EMBL" id="ADLE01000014">
    <property type="protein sequence ID" value="EJZ63319.1"/>
    <property type="molecule type" value="Genomic_DNA"/>
</dbReference>
<evidence type="ECO:0000259" key="10">
    <source>
        <dbReference type="PROSITE" id="PS51898"/>
    </source>
</evidence>
<keyword evidence="3" id="KW-0132">Cell division</keyword>
<keyword evidence="4" id="KW-0159">Chromosome partition</keyword>
<evidence type="ECO:0000256" key="2">
    <source>
        <dbReference type="ARBA" id="ARBA00022490"/>
    </source>
</evidence>
<dbReference type="RefSeq" id="WP_008862377.1">
    <property type="nucleotide sequence ID" value="NZ_CAXSNY010000007.1"/>
</dbReference>
<dbReference type="InterPro" id="IPR004107">
    <property type="entry name" value="Integrase_SAM-like_N"/>
</dbReference>
<evidence type="ECO:0000313" key="12">
    <source>
        <dbReference type="EMBL" id="EJZ63319.1"/>
    </source>
</evidence>
<protein>
    <recommendedName>
        <fullName evidence="14">Tyrosine recombinase XerC</fullName>
    </recommendedName>
</protein>
<dbReference type="PROSITE" id="PS51898">
    <property type="entry name" value="TYR_RECOMBINASE"/>
    <property type="match status" value="1"/>
</dbReference>
<evidence type="ECO:0000259" key="11">
    <source>
        <dbReference type="PROSITE" id="PS51900"/>
    </source>
</evidence>
<dbReference type="Gene3D" id="1.10.443.10">
    <property type="entry name" value="Intergrase catalytic core"/>
    <property type="match status" value="1"/>
</dbReference>
<evidence type="ECO:0000256" key="4">
    <source>
        <dbReference type="ARBA" id="ARBA00022829"/>
    </source>
</evidence>
<dbReference type="GeneID" id="77849195"/>
<evidence type="ECO:0000256" key="3">
    <source>
        <dbReference type="ARBA" id="ARBA00022618"/>
    </source>
</evidence>
<proteinExistence type="predicted"/>
<organism evidence="12 13">
    <name type="scientific">Barnesiella intestinihominis YIT 11860</name>
    <dbReference type="NCBI Taxonomy" id="742726"/>
    <lineage>
        <taxon>Bacteria</taxon>
        <taxon>Pseudomonadati</taxon>
        <taxon>Bacteroidota</taxon>
        <taxon>Bacteroidia</taxon>
        <taxon>Bacteroidales</taxon>
        <taxon>Barnesiellaceae</taxon>
        <taxon>Barnesiella</taxon>
    </lineage>
</organism>
<dbReference type="InterPro" id="IPR010998">
    <property type="entry name" value="Integrase_recombinase_N"/>
</dbReference>
<feature type="domain" description="Tyr recombinase" evidence="10">
    <location>
        <begin position="105"/>
        <end position="285"/>
    </location>
</feature>
<keyword evidence="7" id="KW-0233">DNA recombination</keyword>
<dbReference type="SUPFAM" id="SSF56349">
    <property type="entry name" value="DNA breaking-rejoining enzymes"/>
    <property type="match status" value="1"/>
</dbReference>
<accession>K0X6J5</accession>
<keyword evidence="2" id="KW-0963">Cytoplasm</keyword>
<dbReference type="GO" id="GO:0007059">
    <property type="term" value="P:chromosome segregation"/>
    <property type="evidence" value="ECO:0007669"/>
    <property type="project" value="UniProtKB-KW"/>
</dbReference>
<dbReference type="OrthoDB" id="9801717at2"/>
<dbReference type="InterPro" id="IPR044068">
    <property type="entry name" value="CB"/>
</dbReference>
<keyword evidence="13" id="KW-1185">Reference proteome</keyword>
<evidence type="ECO:0000313" key="13">
    <source>
        <dbReference type="Proteomes" id="UP000006044"/>
    </source>
</evidence>
<comment type="subcellular location">
    <subcellularLocation>
        <location evidence="1">Cytoplasm</location>
    </subcellularLocation>
</comment>
<dbReference type="PATRIC" id="fig|742726.3.peg.2066"/>
<dbReference type="InterPro" id="IPR050090">
    <property type="entry name" value="Tyrosine_recombinase_XerCD"/>
</dbReference>
<evidence type="ECO:0000256" key="7">
    <source>
        <dbReference type="ARBA" id="ARBA00023172"/>
    </source>
</evidence>
<dbReference type="GO" id="GO:0015074">
    <property type="term" value="P:DNA integration"/>
    <property type="evidence" value="ECO:0007669"/>
    <property type="project" value="UniProtKB-KW"/>
</dbReference>
<dbReference type="Proteomes" id="UP000006044">
    <property type="component" value="Unassembled WGS sequence"/>
</dbReference>
<reference evidence="12 13" key="1">
    <citation type="submission" date="2012-08" db="EMBL/GenBank/DDBJ databases">
        <title>The Genome Sequence of Barnesiella intestinihominis YIT 11860.</title>
        <authorList>
            <consortium name="The Broad Institute Genome Sequencing Platform"/>
            <person name="Earl A."/>
            <person name="Ward D."/>
            <person name="Feldgarden M."/>
            <person name="Gevers D."/>
            <person name="Morotomi M."/>
            <person name="Walker B."/>
            <person name="Young S.K."/>
            <person name="Zeng Q."/>
            <person name="Gargeya S."/>
            <person name="Fitzgerald M."/>
            <person name="Haas B."/>
            <person name="Abouelleil A."/>
            <person name="Alvarado L."/>
            <person name="Arachchi H.M."/>
            <person name="Berlin A.M."/>
            <person name="Chapman S.B."/>
            <person name="Goldberg J."/>
            <person name="Griggs A."/>
            <person name="Gujja S."/>
            <person name="Hansen M."/>
            <person name="Howarth C."/>
            <person name="Imamovic A."/>
            <person name="Larimer J."/>
            <person name="McCowen C."/>
            <person name="Montmayeur A."/>
            <person name="Murphy C."/>
            <person name="Neiman D."/>
            <person name="Pearson M."/>
            <person name="Priest M."/>
            <person name="Roberts A."/>
            <person name="Saif S."/>
            <person name="Shea T."/>
            <person name="Sisk P."/>
            <person name="Sykes S."/>
            <person name="Wortman J."/>
            <person name="Nusbaum C."/>
            <person name="Birren B."/>
        </authorList>
    </citation>
    <scope>NUCLEOTIDE SEQUENCE [LARGE SCALE GENOMIC DNA]</scope>
    <source>
        <strain evidence="12 13">YIT 11860</strain>
    </source>
</reference>
<dbReference type="GO" id="GO:0003677">
    <property type="term" value="F:DNA binding"/>
    <property type="evidence" value="ECO:0007669"/>
    <property type="project" value="UniProtKB-UniRule"/>
</dbReference>
<dbReference type="AlphaFoldDB" id="K0X6J5"/>
<feature type="domain" description="Core-binding (CB)" evidence="11">
    <location>
        <begin position="1"/>
        <end position="84"/>
    </location>
</feature>
<dbReference type="HOGENOM" id="CLU_027562_9_0_10"/>
<evidence type="ECO:0008006" key="14">
    <source>
        <dbReference type="Google" id="ProtNLM"/>
    </source>
</evidence>
<dbReference type="InterPro" id="IPR011010">
    <property type="entry name" value="DNA_brk_join_enz"/>
</dbReference>
<dbReference type="PANTHER" id="PTHR30349">
    <property type="entry name" value="PHAGE INTEGRASE-RELATED"/>
    <property type="match status" value="1"/>
</dbReference>
<dbReference type="GO" id="GO:0051301">
    <property type="term" value="P:cell division"/>
    <property type="evidence" value="ECO:0007669"/>
    <property type="project" value="UniProtKB-KW"/>
</dbReference>
<dbReference type="GO" id="GO:0006310">
    <property type="term" value="P:DNA recombination"/>
    <property type="evidence" value="ECO:0007669"/>
    <property type="project" value="UniProtKB-KW"/>
</dbReference>
<dbReference type="GO" id="GO:0005737">
    <property type="term" value="C:cytoplasm"/>
    <property type="evidence" value="ECO:0007669"/>
    <property type="project" value="UniProtKB-SubCell"/>
</dbReference>